<evidence type="ECO:0000259" key="1">
    <source>
        <dbReference type="Pfam" id="PF00188"/>
    </source>
</evidence>
<evidence type="ECO:0000313" key="3">
    <source>
        <dbReference type="Proteomes" id="UP000537718"/>
    </source>
</evidence>
<comment type="caution">
    <text evidence="2">The sequence shown here is derived from an EMBL/GenBank/DDBJ whole genome shotgun (WGS) entry which is preliminary data.</text>
</comment>
<gene>
    <name evidence="2" type="ORF">HDE69_005151</name>
</gene>
<name>A0A7W9DMK5_9SPHI</name>
<evidence type="ECO:0000313" key="2">
    <source>
        <dbReference type="EMBL" id="MBB5624054.1"/>
    </source>
</evidence>
<organism evidence="2 3">
    <name type="scientific">Pedobacter cryoconitis</name>
    <dbReference type="NCBI Taxonomy" id="188932"/>
    <lineage>
        <taxon>Bacteria</taxon>
        <taxon>Pseudomonadati</taxon>
        <taxon>Bacteroidota</taxon>
        <taxon>Sphingobacteriia</taxon>
        <taxon>Sphingobacteriales</taxon>
        <taxon>Sphingobacteriaceae</taxon>
        <taxon>Pedobacter</taxon>
    </lineage>
</organism>
<dbReference type="EMBL" id="JACHCF010000017">
    <property type="protein sequence ID" value="MBB5624054.1"/>
    <property type="molecule type" value="Genomic_DNA"/>
</dbReference>
<dbReference type="PROSITE" id="PS51257">
    <property type="entry name" value="PROKAR_LIPOPROTEIN"/>
    <property type="match status" value="1"/>
</dbReference>
<dbReference type="PANTHER" id="PTHR31157">
    <property type="entry name" value="SCP DOMAIN-CONTAINING PROTEIN"/>
    <property type="match status" value="1"/>
</dbReference>
<dbReference type="Pfam" id="PF00188">
    <property type="entry name" value="CAP"/>
    <property type="match status" value="1"/>
</dbReference>
<dbReference type="AlphaFoldDB" id="A0A7W9DMK5"/>
<dbReference type="SUPFAM" id="SSF55797">
    <property type="entry name" value="PR-1-like"/>
    <property type="match status" value="1"/>
</dbReference>
<reference evidence="2 3" key="1">
    <citation type="submission" date="2020-08" db="EMBL/GenBank/DDBJ databases">
        <title>Genomic Encyclopedia of Type Strains, Phase IV (KMG-V): Genome sequencing to study the core and pangenomes of soil and plant-associated prokaryotes.</title>
        <authorList>
            <person name="Whitman W."/>
        </authorList>
    </citation>
    <scope>NUCLEOTIDE SEQUENCE [LARGE SCALE GENOMIC DNA]</scope>
    <source>
        <strain evidence="2 3">MP7CTX6</strain>
    </source>
</reference>
<dbReference type="Proteomes" id="UP000537718">
    <property type="component" value="Unassembled WGS sequence"/>
</dbReference>
<accession>A0A7W9DMK5</accession>
<dbReference type="Gene3D" id="3.40.33.10">
    <property type="entry name" value="CAP"/>
    <property type="match status" value="1"/>
</dbReference>
<dbReference type="InterPro" id="IPR035940">
    <property type="entry name" value="CAP_sf"/>
</dbReference>
<feature type="domain" description="SCP" evidence="1">
    <location>
        <begin position="60"/>
        <end position="189"/>
    </location>
</feature>
<dbReference type="InterPro" id="IPR014044">
    <property type="entry name" value="CAP_dom"/>
</dbReference>
<dbReference type="PANTHER" id="PTHR31157:SF1">
    <property type="entry name" value="SCP DOMAIN-CONTAINING PROTEIN"/>
    <property type="match status" value="1"/>
</dbReference>
<proteinExistence type="predicted"/>
<sequence length="193" mass="21510">MNFRSTVKWNYSSALILISCMTVMLSCSKSKETPADNQVLPIPVPANKNADTNLDNSLFLKLVNDIRTKGCDCKQPDGGVTKMPPVPVLTWSNDLATISKTHSDDMEKKNYFDHMDTEGRDPGQRMTAAGYLWSAYAENIAKGQQTENEAFNSWIHSDHGHCQNIMSANIKEMGVARSAGNGNYWTQLFGTRR</sequence>
<dbReference type="CDD" id="cd05379">
    <property type="entry name" value="CAP_bacterial"/>
    <property type="match status" value="1"/>
</dbReference>
<dbReference type="RefSeq" id="WP_183870111.1">
    <property type="nucleotide sequence ID" value="NZ_JACHCF010000017.1"/>
</dbReference>
<protein>
    <submittedName>
        <fullName evidence="2">Uncharacterized protein YkwD</fullName>
    </submittedName>
</protein>